<keyword evidence="2" id="KW-1185">Reference proteome</keyword>
<dbReference type="AlphaFoldDB" id="A0A368XUD6"/>
<evidence type="ECO:0000313" key="1">
    <source>
        <dbReference type="EMBL" id="RCW71581.1"/>
    </source>
</evidence>
<dbReference type="RefSeq" id="WP_114468789.1">
    <property type="nucleotide sequence ID" value="NZ_QPJK01000004.1"/>
</dbReference>
<dbReference type="EMBL" id="QPJK01000004">
    <property type="protein sequence ID" value="RCW71581.1"/>
    <property type="molecule type" value="Genomic_DNA"/>
</dbReference>
<organism evidence="1 2">
    <name type="scientific">Pseudorhodoferax soli</name>
    <dbReference type="NCBI Taxonomy" id="545864"/>
    <lineage>
        <taxon>Bacteria</taxon>
        <taxon>Pseudomonadati</taxon>
        <taxon>Pseudomonadota</taxon>
        <taxon>Betaproteobacteria</taxon>
        <taxon>Burkholderiales</taxon>
        <taxon>Comamonadaceae</taxon>
    </lineage>
</organism>
<sequence length="67" mass="6918">MTPQQIEAYVGAAAPALGLTLDPAHRPGVLQFFALAAGMADAVDRVPLAPHDETAVHFTPISPEGTP</sequence>
<gene>
    <name evidence="1" type="ORF">DES41_104401</name>
</gene>
<evidence type="ECO:0000313" key="2">
    <source>
        <dbReference type="Proteomes" id="UP000252884"/>
    </source>
</evidence>
<name>A0A368XUD6_9BURK</name>
<dbReference type="OrthoDB" id="8858699at2"/>
<dbReference type="Pfam" id="PF13318">
    <property type="entry name" value="AtzG-like"/>
    <property type="match status" value="1"/>
</dbReference>
<dbReference type="Proteomes" id="UP000252884">
    <property type="component" value="Unassembled WGS sequence"/>
</dbReference>
<comment type="caution">
    <text evidence="1">The sequence shown here is derived from an EMBL/GenBank/DDBJ whole genome shotgun (WGS) entry which is preliminary data.</text>
</comment>
<reference evidence="1 2" key="1">
    <citation type="submission" date="2018-07" db="EMBL/GenBank/DDBJ databases">
        <title>Genomic Encyclopedia of Type Strains, Phase IV (KMG-IV): sequencing the most valuable type-strain genomes for metagenomic binning, comparative biology and taxonomic classification.</title>
        <authorList>
            <person name="Goeker M."/>
        </authorList>
    </citation>
    <scope>NUCLEOTIDE SEQUENCE [LARGE SCALE GENOMIC DNA]</scope>
    <source>
        <strain evidence="1 2">DSM 21634</strain>
    </source>
</reference>
<proteinExistence type="predicted"/>
<protein>
    <submittedName>
        <fullName evidence="1">Uncharacterized protein DUF4089</fullName>
    </submittedName>
</protein>
<dbReference type="InterPro" id="IPR025148">
    <property type="entry name" value="AtzG-like"/>
</dbReference>
<accession>A0A368XUD6</accession>